<evidence type="ECO:0000313" key="3">
    <source>
        <dbReference type="Proteomes" id="UP000652761"/>
    </source>
</evidence>
<sequence>MWDSICKRAEFDHLTELLRSRTVELPEEDAKKAFEPRTLLPAGDYRNKEVEIVSGQENEIEDSKFVGAISTPVTALKIPRVLERQNLGEVSDRFQKVASHEGKLRVSPLSQFADSSSSLDESTFTQRTWT</sequence>
<proteinExistence type="predicted"/>
<evidence type="ECO:0000256" key="1">
    <source>
        <dbReference type="SAM" id="MobiDB-lite"/>
    </source>
</evidence>
<feature type="compositionally biased region" description="Polar residues" evidence="1">
    <location>
        <begin position="108"/>
        <end position="130"/>
    </location>
</feature>
<evidence type="ECO:0000313" key="2">
    <source>
        <dbReference type="EMBL" id="MQM14054.1"/>
    </source>
</evidence>
<dbReference type="AlphaFoldDB" id="A0A843X6Q6"/>
<dbReference type="EMBL" id="NMUH01005941">
    <property type="protein sequence ID" value="MQM14054.1"/>
    <property type="molecule type" value="Genomic_DNA"/>
</dbReference>
<gene>
    <name evidence="2" type="ORF">Taro_046983</name>
</gene>
<accession>A0A843X6Q6</accession>
<reference evidence="2" key="1">
    <citation type="submission" date="2017-07" db="EMBL/GenBank/DDBJ databases">
        <title>Taro Niue Genome Assembly and Annotation.</title>
        <authorList>
            <person name="Atibalentja N."/>
            <person name="Keating K."/>
            <person name="Fields C.J."/>
        </authorList>
    </citation>
    <scope>NUCLEOTIDE SEQUENCE</scope>
    <source>
        <strain evidence="2">Niue_2</strain>
        <tissue evidence="2">Leaf</tissue>
    </source>
</reference>
<dbReference type="Proteomes" id="UP000652761">
    <property type="component" value="Unassembled WGS sequence"/>
</dbReference>
<name>A0A843X6Q6_COLES</name>
<keyword evidence="3" id="KW-1185">Reference proteome</keyword>
<organism evidence="2 3">
    <name type="scientific">Colocasia esculenta</name>
    <name type="common">Wild taro</name>
    <name type="synonym">Arum esculentum</name>
    <dbReference type="NCBI Taxonomy" id="4460"/>
    <lineage>
        <taxon>Eukaryota</taxon>
        <taxon>Viridiplantae</taxon>
        <taxon>Streptophyta</taxon>
        <taxon>Embryophyta</taxon>
        <taxon>Tracheophyta</taxon>
        <taxon>Spermatophyta</taxon>
        <taxon>Magnoliopsida</taxon>
        <taxon>Liliopsida</taxon>
        <taxon>Araceae</taxon>
        <taxon>Aroideae</taxon>
        <taxon>Colocasieae</taxon>
        <taxon>Colocasia</taxon>
    </lineage>
</organism>
<feature type="region of interest" description="Disordered" evidence="1">
    <location>
        <begin position="98"/>
        <end position="130"/>
    </location>
</feature>
<protein>
    <submittedName>
        <fullName evidence="2">Uncharacterized protein</fullName>
    </submittedName>
</protein>
<comment type="caution">
    <text evidence="2">The sequence shown here is derived from an EMBL/GenBank/DDBJ whole genome shotgun (WGS) entry which is preliminary data.</text>
</comment>